<evidence type="ECO:0000313" key="3">
    <source>
        <dbReference type="EMBL" id="JAG00617.1"/>
    </source>
</evidence>
<proteinExistence type="predicted"/>
<keyword evidence="3" id="KW-0808">Transferase</keyword>
<dbReference type="AlphaFoldDB" id="A0A0A9VWP2"/>
<dbReference type="GO" id="GO:0006355">
    <property type="term" value="P:regulation of DNA-templated transcription"/>
    <property type="evidence" value="ECO:0007669"/>
    <property type="project" value="TreeGrafter"/>
</dbReference>
<reference evidence="3" key="1">
    <citation type="journal article" date="2014" name="PLoS ONE">
        <title>Transcriptome-Based Identification of ABC Transporters in the Western Tarnished Plant Bug Lygus hesperus.</title>
        <authorList>
            <person name="Hull J.J."/>
            <person name="Chaney K."/>
            <person name="Geib S.M."/>
            <person name="Fabrick J.A."/>
            <person name="Brent C.S."/>
            <person name="Walsh D."/>
            <person name="Lavine L.C."/>
        </authorList>
    </citation>
    <scope>NUCLEOTIDE SEQUENCE</scope>
</reference>
<dbReference type="Pfam" id="PF17286">
    <property type="entry name" value="PRMT5_C"/>
    <property type="match status" value="1"/>
</dbReference>
<gene>
    <name evidence="3" type="primary">PRMT5_6</name>
    <name evidence="3" type="ORF">CM83_4753</name>
</gene>
<evidence type="ECO:0000256" key="1">
    <source>
        <dbReference type="ARBA" id="ARBA00022691"/>
    </source>
</evidence>
<reference evidence="3" key="2">
    <citation type="submission" date="2014-07" db="EMBL/GenBank/DDBJ databases">
        <authorList>
            <person name="Hull J."/>
        </authorList>
    </citation>
    <scope>NUCLEOTIDE SEQUENCE</scope>
</reference>
<evidence type="ECO:0000259" key="2">
    <source>
        <dbReference type="Pfam" id="PF17286"/>
    </source>
</evidence>
<dbReference type="InterPro" id="IPR029063">
    <property type="entry name" value="SAM-dependent_MTases_sf"/>
</dbReference>
<dbReference type="InterPro" id="IPR035248">
    <property type="entry name" value="PRMT5_C"/>
</dbReference>
<name>A0A0A9VWP2_LYGHE</name>
<dbReference type="PANTHER" id="PTHR10738">
    <property type="entry name" value="PROTEIN ARGININE N-METHYLTRANSFERASE 5"/>
    <property type="match status" value="1"/>
</dbReference>
<protein>
    <submittedName>
        <fullName evidence="3">Protein arginine N-methyltransferase 5</fullName>
    </submittedName>
</protein>
<organism evidence="3">
    <name type="scientific">Lygus hesperus</name>
    <name type="common">Western plant bug</name>
    <dbReference type="NCBI Taxonomy" id="30085"/>
    <lineage>
        <taxon>Eukaryota</taxon>
        <taxon>Metazoa</taxon>
        <taxon>Ecdysozoa</taxon>
        <taxon>Arthropoda</taxon>
        <taxon>Hexapoda</taxon>
        <taxon>Insecta</taxon>
        <taxon>Pterygota</taxon>
        <taxon>Neoptera</taxon>
        <taxon>Paraneoptera</taxon>
        <taxon>Hemiptera</taxon>
        <taxon>Heteroptera</taxon>
        <taxon>Panheteroptera</taxon>
        <taxon>Cimicomorpha</taxon>
        <taxon>Miridae</taxon>
        <taxon>Mirini</taxon>
        <taxon>Lygus</taxon>
    </lineage>
</organism>
<dbReference type="GO" id="GO:0032259">
    <property type="term" value="P:methylation"/>
    <property type="evidence" value="ECO:0007669"/>
    <property type="project" value="UniProtKB-KW"/>
</dbReference>
<dbReference type="EMBL" id="GBHO01042987">
    <property type="protein sequence ID" value="JAG00617.1"/>
    <property type="molecule type" value="Transcribed_RNA"/>
</dbReference>
<dbReference type="GO" id="GO:0005829">
    <property type="term" value="C:cytosol"/>
    <property type="evidence" value="ECO:0007669"/>
    <property type="project" value="TreeGrafter"/>
</dbReference>
<feature type="domain" description="PRMT5 oligomerisation" evidence="2">
    <location>
        <begin position="47"/>
        <end position="159"/>
    </location>
</feature>
<dbReference type="InterPro" id="IPR025799">
    <property type="entry name" value="Arg_MeTrfase"/>
</dbReference>
<dbReference type="PANTHER" id="PTHR10738:SF0">
    <property type="entry name" value="PROTEIN ARGININE N-METHYLTRANSFERASE 5"/>
    <property type="match status" value="1"/>
</dbReference>
<sequence>RVLFRSGPFTPSQAMLFINAARPTSTQFLTDLQSSLHAAFPQILTHQPQYPSKHFFTKFTQLHFRLPQSATVHGFAGFFHTWLYKDIYVSTYPPTLTPNLSSWFPIFFPLRTPLHVAANTDLTVNFWRNVDAVKVWYEWSIAHPSTTPIQNCQGHASSMTLC</sequence>
<keyword evidence="1" id="KW-0949">S-adenosyl-L-methionine</keyword>
<dbReference type="Gene3D" id="2.70.160.11">
    <property type="entry name" value="Hnrnp arginine n-methyltransferase1"/>
    <property type="match status" value="1"/>
</dbReference>
<dbReference type="GO" id="GO:0005634">
    <property type="term" value="C:nucleus"/>
    <property type="evidence" value="ECO:0007669"/>
    <property type="project" value="TreeGrafter"/>
</dbReference>
<dbReference type="SUPFAM" id="SSF53335">
    <property type="entry name" value="S-adenosyl-L-methionine-dependent methyltransferases"/>
    <property type="match status" value="1"/>
</dbReference>
<feature type="non-terminal residue" evidence="3">
    <location>
        <position position="1"/>
    </location>
</feature>
<keyword evidence="3" id="KW-0489">Methyltransferase</keyword>
<dbReference type="GO" id="GO:0016274">
    <property type="term" value="F:protein-arginine N-methyltransferase activity"/>
    <property type="evidence" value="ECO:0007669"/>
    <property type="project" value="InterPro"/>
</dbReference>
<accession>A0A0A9VWP2</accession>